<dbReference type="EMBL" id="PYGF01000008">
    <property type="protein sequence ID" value="PSL03035.1"/>
    <property type="molecule type" value="Genomic_DNA"/>
</dbReference>
<reference evidence="1 2" key="1">
    <citation type="submission" date="2018-03" db="EMBL/GenBank/DDBJ databases">
        <title>Genomic Encyclopedia of Archaeal and Bacterial Type Strains, Phase II (KMG-II): from individual species to whole genera.</title>
        <authorList>
            <person name="Goeker M."/>
        </authorList>
    </citation>
    <scope>NUCLEOTIDE SEQUENCE [LARGE SCALE GENOMIC DNA]</scope>
    <source>
        <strain evidence="1 2">DSM 28057</strain>
    </source>
</reference>
<dbReference type="AlphaFoldDB" id="A0A2P8E0M9"/>
<sequence length="44" mass="5125">MKILSSARICRIKAQGYDKGFNNEEIPNTQWVIGLLIKCAQYYF</sequence>
<dbReference type="Proteomes" id="UP000240708">
    <property type="component" value="Unassembled WGS sequence"/>
</dbReference>
<evidence type="ECO:0000313" key="2">
    <source>
        <dbReference type="Proteomes" id="UP000240708"/>
    </source>
</evidence>
<organism evidence="1 2">
    <name type="scientific">Cecembia rubra</name>
    <dbReference type="NCBI Taxonomy" id="1485585"/>
    <lineage>
        <taxon>Bacteria</taxon>
        <taxon>Pseudomonadati</taxon>
        <taxon>Bacteroidota</taxon>
        <taxon>Cytophagia</taxon>
        <taxon>Cytophagales</taxon>
        <taxon>Cyclobacteriaceae</taxon>
        <taxon>Cecembia</taxon>
    </lineage>
</organism>
<gene>
    <name evidence="1" type="ORF">CLV48_108145</name>
</gene>
<keyword evidence="2" id="KW-1185">Reference proteome</keyword>
<protein>
    <submittedName>
        <fullName evidence="1">Uncharacterized protein</fullName>
    </submittedName>
</protein>
<comment type="caution">
    <text evidence="1">The sequence shown here is derived from an EMBL/GenBank/DDBJ whole genome shotgun (WGS) entry which is preliminary data.</text>
</comment>
<evidence type="ECO:0000313" key="1">
    <source>
        <dbReference type="EMBL" id="PSL03035.1"/>
    </source>
</evidence>
<accession>A0A2P8E0M9</accession>
<proteinExistence type="predicted"/>
<name>A0A2P8E0M9_9BACT</name>